<evidence type="ECO:0000313" key="2">
    <source>
        <dbReference type="EMBL" id="RDB18847.1"/>
    </source>
</evidence>
<feature type="region of interest" description="Disordered" evidence="1">
    <location>
        <begin position="92"/>
        <end position="129"/>
    </location>
</feature>
<dbReference type="AlphaFoldDB" id="A0A369JE29"/>
<comment type="caution">
    <text evidence="2">The sequence shown here is derived from an EMBL/GenBank/DDBJ whole genome shotgun (WGS) entry which is preliminary data.</text>
</comment>
<protein>
    <submittedName>
        <fullName evidence="2">Uncharacterized protein</fullName>
    </submittedName>
</protein>
<keyword evidence="3" id="KW-1185">Reference proteome</keyword>
<dbReference type="EMBL" id="LUEZ02000087">
    <property type="protein sequence ID" value="RDB18847.1"/>
    <property type="molecule type" value="Genomic_DNA"/>
</dbReference>
<organism evidence="2 3">
    <name type="scientific">Hypsizygus marmoreus</name>
    <name type="common">White beech mushroom</name>
    <name type="synonym">Agaricus marmoreus</name>
    <dbReference type="NCBI Taxonomy" id="39966"/>
    <lineage>
        <taxon>Eukaryota</taxon>
        <taxon>Fungi</taxon>
        <taxon>Dikarya</taxon>
        <taxon>Basidiomycota</taxon>
        <taxon>Agaricomycotina</taxon>
        <taxon>Agaricomycetes</taxon>
        <taxon>Agaricomycetidae</taxon>
        <taxon>Agaricales</taxon>
        <taxon>Tricholomatineae</taxon>
        <taxon>Lyophyllaceae</taxon>
        <taxon>Hypsizygus</taxon>
    </lineage>
</organism>
<name>A0A369JE29_HYPMA</name>
<reference evidence="2" key="1">
    <citation type="submission" date="2018-04" db="EMBL/GenBank/DDBJ databases">
        <title>Whole genome sequencing of Hypsizygus marmoreus.</title>
        <authorList>
            <person name="Choi I.-G."/>
            <person name="Min B."/>
            <person name="Kim J.-G."/>
            <person name="Kim S."/>
            <person name="Oh Y.-L."/>
            <person name="Kong W.-S."/>
            <person name="Park H."/>
            <person name="Jeong J."/>
            <person name="Song E.-S."/>
        </authorList>
    </citation>
    <scope>NUCLEOTIDE SEQUENCE [LARGE SCALE GENOMIC DNA]</scope>
    <source>
        <strain evidence="2">51987-8</strain>
    </source>
</reference>
<gene>
    <name evidence="2" type="ORF">Hypma_014580</name>
</gene>
<dbReference type="InParanoid" id="A0A369JE29"/>
<accession>A0A369JE29</accession>
<proteinExistence type="predicted"/>
<evidence type="ECO:0000256" key="1">
    <source>
        <dbReference type="SAM" id="MobiDB-lite"/>
    </source>
</evidence>
<sequence length="129" mass="14212">MPNNMNTKYKHTTANEVLLLMPRRHPIRQCNLPFYTSPSLVASTDAMRCPAVESMMRCLAVGSAMRHPADELEILVVLFTTEEDDARRENACNTGGTADGFCPRSAKNTPEAADEKLLGWTDTRAGKLG</sequence>
<evidence type="ECO:0000313" key="3">
    <source>
        <dbReference type="Proteomes" id="UP000076154"/>
    </source>
</evidence>
<dbReference type="Proteomes" id="UP000076154">
    <property type="component" value="Unassembled WGS sequence"/>
</dbReference>